<dbReference type="Pfam" id="PF00581">
    <property type="entry name" value="Rhodanese"/>
    <property type="match status" value="2"/>
</dbReference>
<evidence type="ECO:0000313" key="5">
    <source>
        <dbReference type="EMBL" id="MBK1467863.1"/>
    </source>
</evidence>
<keyword evidence="2" id="KW-0677">Repeat</keyword>
<name>A0ABS1C6Z8_9FIRM</name>
<dbReference type="SUPFAM" id="SSF52821">
    <property type="entry name" value="Rhodanese/Cell cycle control phosphatase"/>
    <property type="match status" value="2"/>
</dbReference>
<evidence type="ECO:0000256" key="1">
    <source>
        <dbReference type="ARBA" id="ARBA00022679"/>
    </source>
</evidence>
<feature type="signal peptide" evidence="3">
    <location>
        <begin position="1"/>
        <end position="22"/>
    </location>
</feature>
<keyword evidence="3" id="KW-0732">Signal</keyword>
<dbReference type="Gene3D" id="3.40.250.10">
    <property type="entry name" value="Rhodanese-like domain"/>
    <property type="match status" value="2"/>
</dbReference>
<dbReference type="EMBL" id="JACVDA010000002">
    <property type="protein sequence ID" value="MBK1467863.1"/>
    <property type="molecule type" value="Genomic_DNA"/>
</dbReference>
<dbReference type="InterPro" id="IPR045078">
    <property type="entry name" value="TST/MPST-like"/>
</dbReference>
<dbReference type="PANTHER" id="PTHR11364">
    <property type="entry name" value="THIOSULFATE SULFERTANSFERASE"/>
    <property type="match status" value="1"/>
</dbReference>
<sequence length="362" mass="40917">MKKHLKKLLVLCLVLGVFCACSKKEDEKKTDVKQTEKKEEKKSTAKKVSKETVFVDANYVKDVLDGKVKDVKNFVIAEVSWGEVDKSPDYLKNHIKGAIHINTDTVEKEPVWNLRSPEELEKSLLNYGIDKDTTVILYGQNTGCARVATAYLYAGVENVKILNGGLKSWTDKNYPVEKEETKPTPVKEFKTKVPAHPEYITSIETVKEKLGKDNNFQLISIRSENEWLGKESGYTYIPRAGEPKGALWGKAGHDKDSMDFYINSDGKYKDFSEIKKMWEEQGISTDKQMSFYCGTGWRGSVAFLLAHENGLNASLYDGGWNQWQMDDKLPVQIGDPKSKDVEYKKVGDLSKDKASKDPACKE</sequence>
<keyword evidence="6" id="KW-1185">Reference proteome</keyword>
<dbReference type="SMART" id="SM00450">
    <property type="entry name" value="RHOD"/>
    <property type="match status" value="2"/>
</dbReference>
<dbReference type="Proteomes" id="UP000823123">
    <property type="component" value="Unassembled WGS sequence"/>
</dbReference>
<evidence type="ECO:0000256" key="3">
    <source>
        <dbReference type="SAM" id="SignalP"/>
    </source>
</evidence>
<feature type="chain" id="PRO_5046227178" evidence="3">
    <location>
        <begin position="23"/>
        <end position="362"/>
    </location>
</feature>
<protein>
    <submittedName>
        <fullName evidence="5">Sulfurtransferase</fullName>
    </submittedName>
</protein>
<evidence type="ECO:0000313" key="6">
    <source>
        <dbReference type="Proteomes" id="UP000823123"/>
    </source>
</evidence>
<feature type="domain" description="Rhodanese" evidence="4">
    <location>
        <begin position="70"/>
        <end position="178"/>
    </location>
</feature>
<dbReference type="PROSITE" id="PS50206">
    <property type="entry name" value="RHODANESE_3"/>
    <property type="match status" value="2"/>
</dbReference>
<dbReference type="PROSITE" id="PS51257">
    <property type="entry name" value="PROKAR_LIPOPROTEIN"/>
    <property type="match status" value="1"/>
</dbReference>
<dbReference type="RefSeq" id="WP_201274970.1">
    <property type="nucleotide sequence ID" value="NZ_JACVDA010000002.1"/>
</dbReference>
<evidence type="ECO:0000256" key="2">
    <source>
        <dbReference type="ARBA" id="ARBA00022737"/>
    </source>
</evidence>
<proteinExistence type="predicted"/>
<comment type="caution">
    <text evidence="5">The sequence shown here is derived from an EMBL/GenBank/DDBJ whole genome shotgun (WGS) entry which is preliminary data.</text>
</comment>
<dbReference type="CDD" id="cd01449">
    <property type="entry name" value="TST_Repeat_2"/>
    <property type="match status" value="1"/>
</dbReference>
<dbReference type="PANTHER" id="PTHR11364:SF27">
    <property type="entry name" value="SULFURTRANSFERASE"/>
    <property type="match status" value="1"/>
</dbReference>
<reference evidence="5 6" key="1">
    <citation type="submission" date="2020-09" db="EMBL/GenBank/DDBJ databases">
        <title>Parvimonas S3374 sp. nov.</title>
        <authorList>
            <person name="Buhl M."/>
        </authorList>
    </citation>
    <scope>NUCLEOTIDE SEQUENCE [LARGE SCALE GENOMIC DNA]</scope>
    <source>
        <strain evidence="5 6">S3374</strain>
    </source>
</reference>
<keyword evidence="1" id="KW-0808">Transferase</keyword>
<organism evidence="5 6">
    <name type="scientific">Parvimonas parva</name>
    <dbReference type="NCBI Taxonomy" id="2769485"/>
    <lineage>
        <taxon>Bacteria</taxon>
        <taxon>Bacillati</taxon>
        <taxon>Bacillota</taxon>
        <taxon>Tissierellia</taxon>
        <taxon>Tissierellales</taxon>
        <taxon>Peptoniphilaceae</taxon>
        <taxon>Parvimonas</taxon>
    </lineage>
</organism>
<dbReference type="InterPro" id="IPR001763">
    <property type="entry name" value="Rhodanese-like_dom"/>
</dbReference>
<dbReference type="CDD" id="cd01448">
    <property type="entry name" value="TST_Repeat_1"/>
    <property type="match status" value="1"/>
</dbReference>
<dbReference type="InterPro" id="IPR036873">
    <property type="entry name" value="Rhodanese-like_dom_sf"/>
</dbReference>
<accession>A0ABS1C6Z8</accession>
<evidence type="ECO:0000259" key="4">
    <source>
        <dbReference type="PROSITE" id="PS50206"/>
    </source>
</evidence>
<feature type="domain" description="Rhodanese" evidence="4">
    <location>
        <begin position="273"/>
        <end position="332"/>
    </location>
</feature>
<gene>
    <name evidence="5" type="ORF">IBJ83_00825</name>
</gene>